<dbReference type="Proteomes" id="UP001054837">
    <property type="component" value="Unassembled WGS sequence"/>
</dbReference>
<dbReference type="AlphaFoldDB" id="A0AAV4SG87"/>
<protein>
    <submittedName>
        <fullName evidence="1">Uncharacterized protein</fullName>
    </submittedName>
</protein>
<gene>
    <name evidence="1" type="ORF">CDAR_21831</name>
</gene>
<accession>A0AAV4SG87</accession>
<comment type="caution">
    <text evidence="1">The sequence shown here is derived from an EMBL/GenBank/DDBJ whole genome shotgun (WGS) entry which is preliminary data.</text>
</comment>
<organism evidence="1 2">
    <name type="scientific">Caerostris darwini</name>
    <dbReference type="NCBI Taxonomy" id="1538125"/>
    <lineage>
        <taxon>Eukaryota</taxon>
        <taxon>Metazoa</taxon>
        <taxon>Ecdysozoa</taxon>
        <taxon>Arthropoda</taxon>
        <taxon>Chelicerata</taxon>
        <taxon>Arachnida</taxon>
        <taxon>Araneae</taxon>
        <taxon>Araneomorphae</taxon>
        <taxon>Entelegynae</taxon>
        <taxon>Araneoidea</taxon>
        <taxon>Araneidae</taxon>
        <taxon>Caerostris</taxon>
    </lineage>
</organism>
<proteinExistence type="predicted"/>
<sequence>MFQLVSGGNIGDACEMKRALEGRDICLVPLELNGTSCSVPRGWAERCHGPYDVVIINRKSIRAKLQGELSSNDYLALTNDSYLAQDNVLMIRKPLINLEATNPKVRLIIPAQQLVGSEVCEFTFHTTVATGMKWLD</sequence>
<name>A0AAV4SG87_9ARAC</name>
<reference evidence="1 2" key="1">
    <citation type="submission" date="2021-06" db="EMBL/GenBank/DDBJ databases">
        <title>Caerostris darwini draft genome.</title>
        <authorList>
            <person name="Kono N."/>
            <person name="Arakawa K."/>
        </authorList>
    </citation>
    <scope>NUCLEOTIDE SEQUENCE [LARGE SCALE GENOMIC DNA]</scope>
</reference>
<evidence type="ECO:0000313" key="2">
    <source>
        <dbReference type="Proteomes" id="UP001054837"/>
    </source>
</evidence>
<evidence type="ECO:0000313" key="1">
    <source>
        <dbReference type="EMBL" id="GIY32181.1"/>
    </source>
</evidence>
<keyword evidence="2" id="KW-1185">Reference proteome</keyword>
<dbReference type="EMBL" id="BPLQ01007753">
    <property type="protein sequence ID" value="GIY32181.1"/>
    <property type="molecule type" value="Genomic_DNA"/>
</dbReference>